<sequence>MVDYEIKFEAKTPKKGQKTYVLIGKIREKVEGDPVKFDKTPAVRIFKGDKWSYSVGQIEEEEFEKVGGNIPSSVKPWEESTRLWNKLKGKLKEVGIKDPESVLKKISASLEREHFEIRPRGGGKKSGEPFKGSPHPGGGITDQIVYEPIGAGKYAYRTADGEKGIAEAGAEKIKESGIETTLHYLDFGDKRWFFEEGEEPLKKPLFDPVSEEVVEEWVEGKREAPSVKELWERSLTYYKSFLDMPREAEYNFMVLQVFQSWIAELLPIVFYLGIQGEFGGGKTVSGEAVILPCRHGFQTGNTSPSFVARGIERQKLTIFTDELDSTSGGDEDNALYQVFRQGYRRGLKYTRSAKDDPDRLQSFEVFGAKLFTAHSSVETALRTRTIPLHSRETDDVKYPVVNVDKLSLGERLKEGFFLWWMDNALGLKSEKFEAVLPVDVDQVDYVDQIVGRAPSQKDSQGGKHSEAGPHSYNWSTKSTRSPQIGEIAEELREKLYERKKRILEEDQIEKLKEASARNAELMYQIFALSNLLGVNIDEDIAKVFEQKKAEEREEREIGMVGILRDMLVEKYHDKKNDPDFKTEDGRVKIANKEIYDDFNERLKDEDLSGVSPHKFKEYLTELGFSDVTNRKKLKVRMPDESEPQSRMCNIFDGRVLRKLGIEETPTAGPSQKEIVEKLLDLYSEYGDPERTVAWFLDVAEGQFENASRGELKPHVLRLKRGGEITLREDGETRGGGGNDDGK</sequence>
<organism evidence="2 3">
    <name type="scientific">candidate division MSBL1 archaeon SCGC-AAA259E19</name>
    <dbReference type="NCBI Taxonomy" id="1698264"/>
    <lineage>
        <taxon>Archaea</taxon>
        <taxon>Methanobacteriati</taxon>
        <taxon>Methanobacteriota</taxon>
        <taxon>candidate division MSBL1</taxon>
    </lineage>
</organism>
<comment type="caution">
    <text evidence="2">The sequence shown here is derived from an EMBL/GenBank/DDBJ whole genome shotgun (WGS) entry which is preliminary data.</text>
</comment>
<reference evidence="2 3" key="1">
    <citation type="journal article" date="2016" name="Sci. Rep.">
        <title>Metabolic traits of an uncultured archaeal lineage -MSBL1- from brine pools of the Red Sea.</title>
        <authorList>
            <person name="Mwirichia R."/>
            <person name="Alam I."/>
            <person name="Rashid M."/>
            <person name="Vinu M."/>
            <person name="Ba-Alawi W."/>
            <person name="Anthony Kamau A."/>
            <person name="Kamanda Ngugi D."/>
            <person name="Goker M."/>
            <person name="Klenk H.P."/>
            <person name="Bajic V."/>
            <person name="Stingl U."/>
        </authorList>
    </citation>
    <scope>NUCLEOTIDE SEQUENCE [LARGE SCALE GENOMIC DNA]</scope>
    <source>
        <strain evidence="2">SCGC-AAA259E19</strain>
    </source>
</reference>
<dbReference type="Proteomes" id="UP000070284">
    <property type="component" value="Unassembled WGS sequence"/>
</dbReference>
<feature type="region of interest" description="Disordered" evidence="1">
    <location>
        <begin position="452"/>
        <end position="483"/>
    </location>
</feature>
<protein>
    <recommendedName>
        <fullName evidence="4">DUF927 domain-containing protein</fullName>
    </recommendedName>
</protein>
<accession>A0A133UIT9</accession>
<name>A0A133UIT9_9EURY</name>
<dbReference type="AlphaFoldDB" id="A0A133UIT9"/>
<proteinExistence type="predicted"/>
<gene>
    <name evidence="2" type="ORF">AKJ65_05340</name>
</gene>
<evidence type="ECO:0000313" key="3">
    <source>
        <dbReference type="Proteomes" id="UP000070284"/>
    </source>
</evidence>
<dbReference type="EMBL" id="LHXO01000081">
    <property type="protein sequence ID" value="KXA94118.1"/>
    <property type="molecule type" value="Genomic_DNA"/>
</dbReference>
<evidence type="ECO:0000256" key="1">
    <source>
        <dbReference type="SAM" id="MobiDB-lite"/>
    </source>
</evidence>
<feature type="region of interest" description="Disordered" evidence="1">
    <location>
        <begin position="118"/>
        <end position="139"/>
    </location>
</feature>
<evidence type="ECO:0000313" key="2">
    <source>
        <dbReference type="EMBL" id="KXA94118.1"/>
    </source>
</evidence>
<keyword evidence="3" id="KW-1185">Reference proteome</keyword>
<feature type="compositionally biased region" description="Polar residues" evidence="1">
    <location>
        <begin position="472"/>
        <end position="482"/>
    </location>
</feature>
<evidence type="ECO:0008006" key="4">
    <source>
        <dbReference type="Google" id="ProtNLM"/>
    </source>
</evidence>